<dbReference type="RefSeq" id="WP_089411244.1">
    <property type="nucleotide sequence ID" value="NZ_FZQA01000001.1"/>
</dbReference>
<gene>
    <name evidence="2" type="ORF">SAMN06297382_0791</name>
</gene>
<feature type="chain" id="PRO_5012173054" description="LTXXQ motif family protein" evidence="1">
    <location>
        <begin position="26"/>
        <end position="145"/>
    </location>
</feature>
<dbReference type="OrthoDB" id="8448333at2"/>
<sequence>MSADSRRRIFALLFLALPTALAIHADPAAAQAKQVDPARVEALAARLDEIRARLALTEEQQAAVEPILRESLARRAALAERARAEGRPSRRELRRLREEADQIRKETRTRIAPILTPVQLAEYDRIQDELRQEARERLRARRRSR</sequence>
<dbReference type="Proteomes" id="UP000198346">
    <property type="component" value="Unassembled WGS sequence"/>
</dbReference>
<dbReference type="EMBL" id="FZQA01000001">
    <property type="protein sequence ID" value="SNT68290.1"/>
    <property type="molecule type" value="Genomic_DNA"/>
</dbReference>
<keyword evidence="1" id="KW-0732">Signal</keyword>
<protein>
    <recommendedName>
        <fullName evidence="4">LTXXQ motif family protein</fullName>
    </recommendedName>
</protein>
<proteinExistence type="predicted"/>
<evidence type="ECO:0000256" key="1">
    <source>
        <dbReference type="SAM" id="SignalP"/>
    </source>
</evidence>
<feature type="signal peptide" evidence="1">
    <location>
        <begin position="1"/>
        <end position="25"/>
    </location>
</feature>
<evidence type="ECO:0000313" key="2">
    <source>
        <dbReference type="EMBL" id="SNT68290.1"/>
    </source>
</evidence>
<evidence type="ECO:0000313" key="3">
    <source>
        <dbReference type="Proteomes" id="UP000198346"/>
    </source>
</evidence>
<accession>A0A239PL40</accession>
<evidence type="ECO:0008006" key="4">
    <source>
        <dbReference type="Google" id="ProtNLM"/>
    </source>
</evidence>
<name>A0A239PL40_9PROT</name>
<organism evidence="2 3">
    <name type="scientific">Amphiplicatus metriothermophilus</name>
    <dbReference type="NCBI Taxonomy" id="1519374"/>
    <lineage>
        <taxon>Bacteria</taxon>
        <taxon>Pseudomonadati</taxon>
        <taxon>Pseudomonadota</taxon>
        <taxon>Alphaproteobacteria</taxon>
        <taxon>Parvularculales</taxon>
        <taxon>Parvularculaceae</taxon>
        <taxon>Amphiplicatus</taxon>
    </lineage>
</organism>
<reference evidence="2 3" key="1">
    <citation type="submission" date="2017-07" db="EMBL/GenBank/DDBJ databases">
        <authorList>
            <person name="Sun Z.S."/>
            <person name="Albrecht U."/>
            <person name="Echele G."/>
            <person name="Lee C.C."/>
        </authorList>
    </citation>
    <scope>NUCLEOTIDE SEQUENCE [LARGE SCALE GENOMIC DNA]</scope>
    <source>
        <strain evidence="2 3">CGMCC 1.12710</strain>
    </source>
</reference>
<keyword evidence="3" id="KW-1185">Reference proteome</keyword>
<dbReference type="AlphaFoldDB" id="A0A239PL40"/>